<dbReference type="Gene3D" id="3.30.50.10">
    <property type="entry name" value="Erythroid Transcription Factor GATA-1, subunit A"/>
    <property type="match status" value="2"/>
</dbReference>
<dbReference type="GO" id="GO:0000978">
    <property type="term" value="F:RNA polymerase II cis-regulatory region sequence-specific DNA binding"/>
    <property type="evidence" value="ECO:0007669"/>
    <property type="project" value="InterPro"/>
</dbReference>
<comment type="subcellular location">
    <subcellularLocation>
        <location evidence="1 11">Nucleus</location>
    </subcellularLocation>
</comment>
<feature type="domain" description="Nuclear receptor" evidence="12">
    <location>
        <begin position="334"/>
        <end position="416"/>
    </location>
</feature>
<evidence type="ECO:0000313" key="15">
    <source>
        <dbReference type="Proteomes" id="UP001152747"/>
    </source>
</evidence>
<dbReference type="Pfam" id="PF00105">
    <property type="entry name" value="zf-C4"/>
    <property type="match status" value="2"/>
</dbReference>
<sequence length="727" mass="85604">MYISSSVSLKNCQICSKPSHGNHFGAISCRACAIFFRRAVLKNYSHLKCSGKCKKGDICKKCRLEKCLKAGMSEKQFQYDRDLISSTCKNIPPSMEYFLGRPVFIIFCNTEFPKSERSYVDFTKLIEKATDLFKNRETKLYVGMNTLNQLTYALTQNVKTVKPRLRQKFGKDEMLAFWETSFLKVADWLSYCDKFQELPMQMRIQILKSIWIPWTKLKKHSMTAKRRKQSQTQDRIRYWSDDCLIDPVKVEFDNSWITTCNPEQLKFFTDPLGHFPKSPLIELLANFQPTNQEVTYMLTVFSFRHSARSFNGEFEKLYEKMIEVLANDLHSYYSNEMKLINYAGRMAQMSQIVNYLERDVPISCRACSAFFRRAVLKNYLILRCRNGSGRCESDICKKCRLEKCLRAGMTDKNFQHDRDLVSSTCKNIPPSIEYFLRKPVFISFCETETSTSERNFIDFTELIENATNLFKNQENKLYVGMNTLNQLTYALTQNAEKNEPIMCQKIRKNDVLKFWETSFLRVANWLTYCDKLQELPMQMRIQFLKTIWVPWMRLNKNSLTANRKRQSKDGNRILYFSDSCLIDLENVDFDISWITTCKPEQLKFFINPLGSFNINSFIDPLVEFQPSKQELTYMLAILSFRYAARTLGEEFKNLNDKMVEVLADDLHSYYMNERKMKNYAGRIAKMIQIINHLEQDVLHKIEKIHLARIFNLFLVDFSHPEMVFDLK</sequence>
<dbReference type="InterPro" id="IPR013088">
    <property type="entry name" value="Znf_NHR/GATA"/>
</dbReference>
<dbReference type="SMART" id="SM00430">
    <property type="entry name" value="HOLI"/>
    <property type="match status" value="2"/>
</dbReference>
<keyword evidence="8 11" id="KW-0804">Transcription</keyword>
<evidence type="ECO:0000256" key="7">
    <source>
        <dbReference type="ARBA" id="ARBA00023125"/>
    </source>
</evidence>
<gene>
    <name evidence="14" type="ORF">CAMP_LOCUS15224</name>
</gene>
<dbReference type="AlphaFoldDB" id="A0A9P1IYS5"/>
<evidence type="ECO:0000256" key="11">
    <source>
        <dbReference type="RuleBase" id="RU004334"/>
    </source>
</evidence>
<dbReference type="Gene3D" id="1.10.565.10">
    <property type="entry name" value="Retinoid X Receptor"/>
    <property type="match status" value="2"/>
</dbReference>
<feature type="domain" description="NR LBD" evidence="13">
    <location>
        <begin position="483"/>
        <end position="726"/>
    </location>
</feature>
<dbReference type="SMART" id="SM00399">
    <property type="entry name" value="ZnF_C4"/>
    <property type="match status" value="2"/>
</dbReference>
<evidence type="ECO:0000256" key="2">
    <source>
        <dbReference type="ARBA" id="ARBA00005993"/>
    </source>
</evidence>
<comment type="similarity">
    <text evidence="2 11">Belongs to the nuclear hormone receptor family.</text>
</comment>
<evidence type="ECO:0000256" key="3">
    <source>
        <dbReference type="ARBA" id="ARBA00022723"/>
    </source>
</evidence>
<comment type="caution">
    <text evidence="14">The sequence shown here is derived from an EMBL/GenBank/DDBJ whole genome shotgun (WGS) entry which is preliminary data.</text>
</comment>
<dbReference type="InterPro" id="IPR001628">
    <property type="entry name" value="Znf_hrmn_rcpt"/>
</dbReference>
<dbReference type="PROSITE" id="PS51030">
    <property type="entry name" value="NUCLEAR_REC_DBD_2"/>
    <property type="match status" value="2"/>
</dbReference>
<dbReference type="SUPFAM" id="SSF57716">
    <property type="entry name" value="Glucocorticoid receptor-like (DNA-binding domain)"/>
    <property type="match status" value="2"/>
</dbReference>
<keyword evidence="15" id="KW-1185">Reference proteome</keyword>
<evidence type="ECO:0000259" key="13">
    <source>
        <dbReference type="PROSITE" id="PS51843"/>
    </source>
</evidence>
<evidence type="ECO:0000256" key="6">
    <source>
        <dbReference type="ARBA" id="ARBA00023015"/>
    </source>
</evidence>
<dbReference type="OrthoDB" id="5855160at2759"/>
<keyword evidence="4 11" id="KW-0863">Zinc-finger</keyword>
<dbReference type="GO" id="GO:0003700">
    <property type="term" value="F:DNA-binding transcription factor activity"/>
    <property type="evidence" value="ECO:0007669"/>
    <property type="project" value="InterPro"/>
</dbReference>
<evidence type="ECO:0000313" key="14">
    <source>
        <dbReference type="EMBL" id="CAI5452587.1"/>
    </source>
</evidence>
<evidence type="ECO:0000256" key="8">
    <source>
        <dbReference type="ARBA" id="ARBA00023163"/>
    </source>
</evidence>
<dbReference type="GO" id="GO:0008270">
    <property type="term" value="F:zinc ion binding"/>
    <property type="evidence" value="ECO:0007669"/>
    <property type="project" value="UniProtKB-KW"/>
</dbReference>
<dbReference type="Proteomes" id="UP001152747">
    <property type="component" value="Unassembled WGS sequence"/>
</dbReference>
<evidence type="ECO:0000259" key="12">
    <source>
        <dbReference type="PROSITE" id="PS51030"/>
    </source>
</evidence>
<dbReference type="PROSITE" id="PS51843">
    <property type="entry name" value="NR_LBD"/>
    <property type="match status" value="2"/>
</dbReference>
<keyword evidence="5 11" id="KW-0862">Zinc</keyword>
<dbReference type="InterPro" id="IPR035500">
    <property type="entry name" value="NHR-like_dom_sf"/>
</dbReference>
<dbReference type="PROSITE" id="PS00031">
    <property type="entry name" value="NUCLEAR_REC_DBD_1"/>
    <property type="match status" value="1"/>
</dbReference>
<feature type="domain" description="Nuclear receptor" evidence="12">
    <location>
        <begin position="9"/>
        <end position="79"/>
    </location>
</feature>
<name>A0A9P1IYS5_9PELO</name>
<dbReference type="PRINTS" id="PR00047">
    <property type="entry name" value="STROIDFINGER"/>
</dbReference>
<keyword evidence="7 11" id="KW-0238">DNA-binding</keyword>
<evidence type="ECO:0000256" key="10">
    <source>
        <dbReference type="ARBA" id="ARBA00023242"/>
    </source>
</evidence>
<accession>A0A9P1IYS5</accession>
<keyword evidence="9 11" id="KW-0675">Receptor</keyword>
<keyword evidence="6 11" id="KW-0805">Transcription regulation</keyword>
<keyword evidence="3 11" id="KW-0479">Metal-binding</keyword>
<evidence type="ECO:0000256" key="5">
    <source>
        <dbReference type="ARBA" id="ARBA00022833"/>
    </source>
</evidence>
<evidence type="ECO:0000256" key="4">
    <source>
        <dbReference type="ARBA" id="ARBA00022771"/>
    </source>
</evidence>
<organism evidence="14 15">
    <name type="scientific">Caenorhabditis angaria</name>
    <dbReference type="NCBI Taxonomy" id="860376"/>
    <lineage>
        <taxon>Eukaryota</taxon>
        <taxon>Metazoa</taxon>
        <taxon>Ecdysozoa</taxon>
        <taxon>Nematoda</taxon>
        <taxon>Chromadorea</taxon>
        <taxon>Rhabditida</taxon>
        <taxon>Rhabditina</taxon>
        <taxon>Rhabditomorpha</taxon>
        <taxon>Rhabditoidea</taxon>
        <taxon>Rhabditidae</taxon>
        <taxon>Peloderinae</taxon>
        <taxon>Caenorhabditis</taxon>
    </lineage>
</organism>
<dbReference type="InterPro" id="IPR051152">
    <property type="entry name" value="C.elegans_Orphan_NR"/>
</dbReference>
<dbReference type="PANTHER" id="PTHR45680:SF29">
    <property type="entry name" value="NUCLEAR HORMONE RECEPTOR FAMILY"/>
    <property type="match status" value="1"/>
</dbReference>
<dbReference type="CDD" id="cd06960">
    <property type="entry name" value="NR_DBD_HNF4A"/>
    <property type="match status" value="1"/>
</dbReference>
<evidence type="ECO:0008006" key="16">
    <source>
        <dbReference type="Google" id="ProtNLM"/>
    </source>
</evidence>
<feature type="domain" description="NR LBD" evidence="13">
    <location>
        <begin position="146"/>
        <end position="389"/>
    </location>
</feature>
<proteinExistence type="inferred from homology"/>
<dbReference type="EMBL" id="CANHGI010000005">
    <property type="protein sequence ID" value="CAI5452587.1"/>
    <property type="molecule type" value="Genomic_DNA"/>
</dbReference>
<dbReference type="InterPro" id="IPR000536">
    <property type="entry name" value="Nucl_hrmn_rcpt_lig-bd"/>
</dbReference>
<protein>
    <recommendedName>
        <fullName evidence="16">Nuclear Hormone Receptor family</fullName>
    </recommendedName>
</protein>
<evidence type="ECO:0000256" key="1">
    <source>
        <dbReference type="ARBA" id="ARBA00004123"/>
    </source>
</evidence>
<keyword evidence="10 11" id="KW-0539">Nucleus</keyword>
<dbReference type="InterPro" id="IPR049636">
    <property type="entry name" value="HNF4-like_DBD"/>
</dbReference>
<dbReference type="GO" id="GO:0005634">
    <property type="term" value="C:nucleus"/>
    <property type="evidence" value="ECO:0007669"/>
    <property type="project" value="UniProtKB-SubCell"/>
</dbReference>
<dbReference type="Pfam" id="PF00104">
    <property type="entry name" value="Hormone_recep"/>
    <property type="match status" value="2"/>
</dbReference>
<evidence type="ECO:0000256" key="9">
    <source>
        <dbReference type="ARBA" id="ARBA00023170"/>
    </source>
</evidence>
<dbReference type="PANTHER" id="PTHR45680">
    <property type="entry name" value="NUCLEAR HORMONE RECEPTOR FAMILY"/>
    <property type="match status" value="1"/>
</dbReference>
<reference evidence="14" key="1">
    <citation type="submission" date="2022-11" db="EMBL/GenBank/DDBJ databases">
        <authorList>
            <person name="Kikuchi T."/>
        </authorList>
    </citation>
    <scope>NUCLEOTIDE SEQUENCE</scope>
    <source>
        <strain evidence="14">PS1010</strain>
    </source>
</reference>
<dbReference type="SUPFAM" id="SSF48508">
    <property type="entry name" value="Nuclear receptor ligand-binding domain"/>
    <property type="match status" value="2"/>
</dbReference>